<dbReference type="Gene3D" id="1.50.10.10">
    <property type="match status" value="1"/>
</dbReference>
<dbReference type="SUPFAM" id="SSF48208">
    <property type="entry name" value="Six-hairpin glycosidases"/>
    <property type="match status" value="1"/>
</dbReference>
<dbReference type="EMBL" id="MT150335">
    <property type="protein sequence ID" value="QMS43319.1"/>
    <property type="molecule type" value="Genomic_DNA"/>
</dbReference>
<dbReference type="AlphaFoldDB" id="A0A7D7PPE2"/>
<keyword evidence="1" id="KW-0732">Signal</keyword>
<dbReference type="GO" id="GO:0016787">
    <property type="term" value="F:hydrolase activity"/>
    <property type="evidence" value="ECO:0007669"/>
    <property type="project" value="UniProtKB-KW"/>
</dbReference>
<reference evidence="2" key="1">
    <citation type="submission" date="2020-03" db="EMBL/GenBank/DDBJ databases">
        <authorList>
            <person name="Kerenyiova L."/>
            <person name="Sramkova Z."/>
            <person name="Pangallo D."/>
            <person name="Janecek S."/>
        </authorList>
    </citation>
    <scope>NUCLEOTIDE SEQUENCE</scope>
    <source>
        <strain evidence="2">CCM 1828</strain>
    </source>
</reference>
<accession>A0A7D7PPE2</accession>
<keyword evidence="2" id="KW-0378">Hydrolase</keyword>
<sequence>MFAKMSVWGWQRLLAVLAAGLFLAGCQQVQPEKTTKQVAPVTRSVPIRAPKNKAFEAQYTALLRFLKKEMVQKDGVYTNYRNDQQTGTKASGHAYLSESSGLWLQHLALTRQNAAFSAFYHRTKRLFWQGHQFSYRYQPTTRTLYPVNAPVDDFRIMRSLLQMPQSKWQQTARGLYAKFQVTNLRANQLTDYVDASTGKRAKTLTLCYVDLATLKQLGSKAVYQKALLQVQNGHLSSAALPLFATRLNLADQSYTKSATINIVESLLTALHLSEVQALSDATWQWVRQQVRAGQLMNRYTATGQAASEDQSAAAYALAALLAMQQHDQATAKNALQHALAFQMQTDSPLNGGLGDAASQTVYSFDNLMTLVALDTYCEEQVTS</sequence>
<dbReference type="InterPro" id="IPR008928">
    <property type="entry name" value="6-hairpin_glycosidase_sf"/>
</dbReference>
<dbReference type="InterPro" id="IPR012341">
    <property type="entry name" value="6hp_glycosidase-like_sf"/>
</dbReference>
<evidence type="ECO:0000256" key="1">
    <source>
        <dbReference type="SAM" id="SignalP"/>
    </source>
</evidence>
<evidence type="ECO:0000313" key="2">
    <source>
        <dbReference type="EMBL" id="QMS43319.1"/>
    </source>
</evidence>
<dbReference type="GO" id="GO:0005975">
    <property type="term" value="P:carbohydrate metabolic process"/>
    <property type="evidence" value="ECO:0007669"/>
    <property type="project" value="InterPro"/>
</dbReference>
<dbReference type="PROSITE" id="PS51257">
    <property type="entry name" value="PROKAR_LIPOPROTEIN"/>
    <property type="match status" value="1"/>
</dbReference>
<organism evidence="2">
    <name type="scientific">Lacticaseibacillus rhamnosus</name>
    <name type="common">Lactobacillus rhamnosus</name>
    <dbReference type="NCBI Taxonomy" id="47715"/>
    <lineage>
        <taxon>Bacteria</taxon>
        <taxon>Bacillati</taxon>
        <taxon>Bacillota</taxon>
        <taxon>Bacilli</taxon>
        <taxon>Lactobacillales</taxon>
        <taxon>Lactobacillaceae</taxon>
        <taxon>Lacticaseibacillus</taxon>
    </lineage>
</organism>
<feature type="chain" id="PRO_5039094167" evidence="1">
    <location>
        <begin position="25"/>
        <end position="383"/>
    </location>
</feature>
<protein>
    <submittedName>
        <fullName evidence="2">Glycosyl hydrolase GH126</fullName>
    </submittedName>
</protein>
<name>A0A7D7PPE2_LACRH</name>
<feature type="signal peptide" evidence="1">
    <location>
        <begin position="1"/>
        <end position="24"/>
    </location>
</feature>
<proteinExistence type="predicted"/>